<name>A0A835D8X0_TETSI</name>
<comment type="caution">
    <text evidence="3">The sequence shown here is derived from an EMBL/GenBank/DDBJ whole genome shotgun (WGS) entry which is preliminary data.</text>
</comment>
<dbReference type="OrthoDB" id="1929523at2759"/>
<dbReference type="InterPro" id="IPR055301">
    <property type="entry name" value="Lea14-like_2"/>
</dbReference>
<gene>
    <name evidence="3" type="ORF">HHK36_018719</name>
</gene>
<dbReference type="PANTHER" id="PTHR31852">
    <property type="entry name" value="LATE EMBRYOGENESIS ABUNDANT (LEA) HYDROXYPROLINE-RICH GLYCOPROTEIN FAMILY"/>
    <property type="match status" value="1"/>
</dbReference>
<dbReference type="Proteomes" id="UP000655225">
    <property type="component" value="Unassembled WGS sequence"/>
</dbReference>
<dbReference type="Pfam" id="PF03168">
    <property type="entry name" value="LEA_2"/>
    <property type="match status" value="1"/>
</dbReference>
<keyword evidence="1" id="KW-0472">Membrane</keyword>
<keyword evidence="4" id="KW-1185">Reference proteome</keyword>
<dbReference type="Gene3D" id="2.60.40.1820">
    <property type="match status" value="1"/>
</dbReference>
<proteinExistence type="predicted"/>
<dbReference type="OMA" id="YKHHAVS"/>
<dbReference type="SUPFAM" id="SSF117070">
    <property type="entry name" value="LEA14-like"/>
    <property type="match status" value="1"/>
</dbReference>
<dbReference type="AlphaFoldDB" id="A0A835D8X0"/>
<feature type="transmembrane region" description="Helical" evidence="1">
    <location>
        <begin position="153"/>
        <end position="176"/>
    </location>
</feature>
<sequence length="215" mass="23283">MDVVVGSPKDGKTSKHANFPIRKGRNICFAVVLGILGFVILLVILGFTVFKAKRTVTTVRSISIKGLRVSLDIPTRRVDLNLTLNVDLSVDNPNKVGFKYGNGYALLHYRGDLVGEVVIPAGKISPGETHAMNTTLTVFADRLLSNSNAYSDVISVIVGCSIWVFGGAVFAELFLLSNGNAMLLSILFLWILRLLMCATTKALLVTKKKGYPIGL</sequence>
<evidence type="ECO:0000313" key="3">
    <source>
        <dbReference type="EMBL" id="KAF8394783.1"/>
    </source>
</evidence>
<organism evidence="3 4">
    <name type="scientific">Tetracentron sinense</name>
    <name type="common">Spur-leaf</name>
    <dbReference type="NCBI Taxonomy" id="13715"/>
    <lineage>
        <taxon>Eukaryota</taxon>
        <taxon>Viridiplantae</taxon>
        <taxon>Streptophyta</taxon>
        <taxon>Embryophyta</taxon>
        <taxon>Tracheophyta</taxon>
        <taxon>Spermatophyta</taxon>
        <taxon>Magnoliopsida</taxon>
        <taxon>Trochodendrales</taxon>
        <taxon>Trochodendraceae</taxon>
        <taxon>Tetracentron</taxon>
    </lineage>
</organism>
<reference evidence="3 4" key="1">
    <citation type="submission" date="2020-04" db="EMBL/GenBank/DDBJ databases">
        <title>Plant Genome Project.</title>
        <authorList>
            <person name="Zhang R.-G."/>
        </authorList>
    </citation>
    <scope>NUCLEOTIDE SEQUENCE [LARGE SCALE GENOMIC DNA]</scope>
    <source>
        <strain evidence="3">YNK0</strain>
        <tissue evidence="3">Leaf</tissue>
    </source>
</reference>
<evidence type="ECO:0000259" key="2">
    <source>
        <dbReference type="Pfam" id="PF03168"/>
    </source>
</evidence>
<protein>
    <recommendedName>
        <fullName evidence="2">Late embryogenesis abundant protein LEA-2 subgroup domain-containing protein</fullName>
    </recommendedName>
</protein>
<feature type="domain" description="Late embryogenesis abundant protein LEA-2 subgroup" evidence="2">
    <location>
        <begin position="88"/>
        <end position="145"/>
    </location>
</feature>
<feature type="transmembrane region" description="Helical" evidence="1">
    <location>
        <begin position="29"/>
        <end position="50"/>
    </location>
</feature>
<keyword evidence="1" id="KW-1133">Transmembrane helix</keyword>
<keyword evidence="1" id="KW-0812">Transmembrane</keyword>
<evidence type="ECO:0000256" key="1">
    <source>
        <dbReference type="SAM" id="Phobius"/>
    </source>
</evidence>
<feature type="transmembrane region" description="Helical" evidence="1">
    <location>
        <begin position="182"/>
        <end position="204"/>
    </location>
</feature>
<accession>A0A835D8X0</accession>
<dbReference type="InterPro" id="IPR004864">
    <property type="entry name" value="LEA_2"/>
</dbReference>
<dbReference type="EMBL" id="JABCRI010000013">
    <property type="protein sequence ID" value="KAF8394783.1"/>
    <property type="molecule type" value="Genomic_DNA"/>
</dbReference>
<evidence type="ECO:0000313" key="4">
    <source>
        <dbReference type="Proteomes" id="UP000655225"/>
    </source>
</evidence>